<feature type="domain" description="JAB" evidence="6">
    <location>
        <begin position="12"/>
        <end position="117"/>
    </location>
</feature>
<dbReference type="Pfam" id="PF14464">
    <property type="entry name" value="Prok-JAB"/>
    <property type="match status" value="1"/>
</dbReference>
<evidence type="ECO:0000256" key="1">
    <source>
        <dbReference type="ARBA" id="ARBA00022670"/>
    </source>
</evidence>
<evidence type="ECO:0000313" key="8">
    <source>
        <dbReference type="Proteomes" id="UP001596108"/>
    </source>
</evidence>
<dbReference type="CDD" id="cd08070">
    <property type="entry name" value="MPN_like"/>
    <property type="match status" value="1"/>
</dbReference>
<dbReference type="Proteomes" id="UP001596108">
    <property type="component" value="Unassembled WGS sequence"/>
</dbReference>
<dbReference type="PANTHER" id="PTHR34858">
    <property type="entry name" value="CYSO-CYSTEINE PEPTIDASE"/>
    <property type="match status" value="1"/>
</dbReference>
<protein>
    <submittedName>
        <fullName evidence="7">M67 family metallopeptidase</fullName>
    </submittedName>
</protein>
<evidence type="ECO:0000256" key="3">
    <source>
        <dbReference type="ARBA" id="ARBA00022801"/>
    </source>
</evidence>
<dbReference type="RefSeq" id="WP_378111028.1">
    <property type="nucleotide sequence ID" value="NZ_JBHSNC010000021.1"/>
</dbReference>
<keyword evidence="5" id="KW-0482">Metalloprotease</keyword>
<dbReference type="InterPro" id="IPR028090">
    <property type="entry name" value="JAB_dom_prok"/>
</dbReference>
<dbReference type="InterPro" id="IPR051929">
    <property type="entry name" value="VirAsm_ModProt"/>
</dbReference>
<evidence type="ECO:0000313" key="7">
    <source>
        <dbReference type="EMBL" id="MFC5529158.1"/>
    </source>
</evidence>
<evidence type="ECO:0000256" key="2">
    <source>
        <dbReference type="ARBA" id="ARBA00022723"/>
    </source>
</evidence>
<keyword evidence="1" id="KW-0645">Protease</keyword>
<keyword evidence="2" id="KW-0479">Metal-binding</keyword>
<name>A0ABW0QWP4_9BACL</name>
<evidence type="ECO:0000259" key="6">
    <source>
        <dbReference type="Pfam" id="PF14464"/>
    </source>
</evidence>
<dbReference type="EMBL" id="JBHSNC010000021">
    <property type="protein sequence ID" value="MFC5529158.1"/>
    <property type="molecule type" value="Genomic_DNA"/>
</dbReference>
<proteinExistence type="predicted"/>
<sequence>MSNVMSVKLAQQMNNDLIAACRSRLPQEACGVIYGKKSESGETLIPDGFSLVRNVSSSANDSFAFDRNDWIAACYEAQKNQRHIVGVFHSHPAGTCAPSVRDEQALVPWESYWIVGFAGPHPNTAVFKHTGDEWIPLPLTCVP</sequence>
<dbReference type="PANTHER" id="PTHR34858:SF1">
    <property type="entry name" value="CYSO-CYSTEINE PEPTIDASE"/>
    <property type="match status" value="1"/>
</dbReference>
<keyword evidence="4" id="KW-0862">Zinc</keyword>
<dbReference type="Gene3D" id="3.40.140.10">
    <property type="entry name" value="Cytidine Deaminase, domain 2"/>
    <property type="match status" value="1"/>
</dbReference>
<evidence type="ECO:0000256" key="4">
    <source>
        <dbReference type="ARBA" id="ARBA00022833"/>
    </source>
</evidence>
<organism evidence="7 8">
    <name type="scientific">Cohnella yongneupensis</name>
    <dbReference type="NCBI Taxonomy" id="425006"/>
    <lineage>
        <taxon>Bacteria</taxon>
        <taxon>Bacillati</taxon>
        <taxon>Bacillota</taxon>
        <taxon>Bacilli</taxon>
        <taxon>Bacillales</taxon>
        <taxon>Paenibacillaceae</taxon>
        <taxon>Cohnella</taxon>
    </lineage>
</organism>
<dbReference type="SUPFAM" id="SSF102712">
    <property type="entry name" value="JAB1/MPN domain"/>
    <property type="match status" value="1"/>
</dbReference>
<keyword evidence="8" id="KW-1185">Reference proteome</keyword>
<keyword evidence="3" id="KW-0378">Hydrolase</keyword>
<comment type="caution">
    <text evidence="7">The sequence shown here is derived from an EMBL/GenBank/DDBJ whole genome shotgun (WGS) entry which is preliminary data.</text>
</comment>
<reference evidence="8" key="1">
    <citation type="journal article" date="2019" name="Int. J. Syst. Evol. Microbiol.">
        <title>The Global Catalogue of Microorganisms (GCM) 10K type strain sequencing project: providing services to taxonomists for standard genome sequencing and annotation.</title>
        <authorList>
            <consortium name="The Broad Institute Genomics Platform"/>
            <consortium name="The Broad Institute Genome Sequencing Center for Infectious Disease"/>
            <person name="Wu L."/>
            <person name="Ma J."/>
        </authorList>
    </citation>
    <scope>NUCLEOTIDE SEQUENCE [LARGE SCALE GENOMIC DNA]</scope>
    <source>
        <strain evidence="8">CGMCC 1.18578</strain>
    </source>
</reference>
<evidence type="ECO:0000256" key="5">
    <source>
        <dbReference type="ARBA" id="ARBA00023049"/>
    </source>
</evidence>
<gene>
    <name evidence="7" type="ORF">ACFPQ4_06800</name>
</gene>
<accession>A0ABW0QWP4</accession>